<feature type="compositionally biased region" description="Pro residues" evidence="3">
    <location>
        <begin position="582"/>
        <end position="607"/>
    </location>
</feature>
<evidence type="ECO:0000256" key="3">
    <source>
        <dbReference type="SAM" id="MobiDB-lite"/>
    </source>
</evidence>
<gene>
    <name evidence="6" type="ORF">GCM10020369_46730</name>
</gene>
<comment type="caution">
    <text evidence="6">The sequence shown here is derived from an EMBL/GenBank/DDBJ whole genome shotgun (WGS) entry which is preliminary data.</text>
</comment>
<feature type="region of interest" description="Disordered" evidence="3">
    <location>
        <begin position="1"/>
        <end position="89"/>
    </location>
</feature>
<accession>A0ABP6T1M4</accession>
<evidence type="ECO:0000313" key="7">
    <source>
        <dbReference type="Proteomes" id="UP001501676"/>
    </source>
</evidence>
<dbReference type="InterPro" id="IPR029052">
    <property type="entry name" value="Metallo-depent_PP-like"/>
</dbReference>
<dbReference type="EMBL" id="BAAAYN010000030">
    <property type="protein sequence ID" value="GAA3390910.1"/>
    <property type="molecule type" value="Genomic_DNA"/>
</dbReference>
<dbReference type="InterPro" id="IPR004843">
    <property type="entry name" value="Calcineurin-like_PHP"/>
</dbReference>
<feature type="compositionally biased region" description="Basic and acidic residues" evidence="3">
    <location>
        <begin position="40"/>
        <end position="52"/>
    </location>
</feature>
<feature type="region of interest" description="Disordered" evidence="3">
    <location>
        <begin position="557"/>
        <end position="607"/>
    </location>
</feature>
<evidence type="ECO:0000256" key="4">
    <source>
        <dbReference type="SAM" id="Phobius"/>
    </source>
</evidence>
<reference evidence="7" key="1">
    <citation type="journal article" date="2019" name="Int. J. Syst. Evol. Microbiol.">
        <title>The Global Catalogue of Microorganisms (GCM) 10K type strain sequencing project: providing services to taxonomists for standard genome sequencing and annotation.</title>
        <authorList>
            <consortium name="The Broad Institute Genomics Platform"/>
            <consortium name="The Broad Institute Genome Sequencing Center for Infectious Disease"/>
            <person name="Wu L."/>
            <person name="Ma J."/>
        </authorList>
    </citation>
    <scope>NUCLEOTIDE SEQUENCE [LARGE SCALE GENOMIC DNA]</scope>
    <source>
        <strain evidence="7">JCM 9458</strain>
    </source>
</reference>
<protein>
    <submittedName>
        <fullName evidence="6">Metallophosphoesterase</fullName>
    </submittedName>
</protein>
<name>A0ABP6T1M4_9ACTN</name>
<evidence type="ECO:0000313" key="6">
    <source>
        <dbReference type="EMBL" id="GAA3390910.1"/>
    </source>
</evidence>
<feature type="transmembrane region" description="Helical" evidence="4">
    <location>
        <begin position="95"/>
        <end position="116"/>
    </location>
</feature>
<dbReference type="PANTHER" id="PTHR31302:SF31">
    <property type="entry name" value="PHOSPHODIESTERASE YAEI"/>
    <property type="match status" value="1"/>
</dbReference>
<proteinExistence type="predicted"/>
<dbReference type="RefSeq" id="WP_345730321.1">
    <property type="nucleotide sequence ID" value="NZ_BAAAYN010000030.1"/>
</dbReference>
<dbReference type="Proteomes" id="UP001501676">
    <property type="component" value="Unassembled WGS sequence"/>
</dbReference>
<dbReference type="PANTHER" id="PTHR31302">
    <property type="entry name" value="TRANSMEMBRANE PROTEIN WITH METALLOPHOSPHOESTERASE DOMAIN-RELATED"/>
    <property type="match status" value="1"/>
</dbReference>
<keyword evidence="7" id="KW-1185">Reference proteome</keyword>
<sequence>MGSDSIPTTGDDRDEAPGKHPGGAKPSDAATPPEPPDGAATRDGEPTRDGGTAREGGTAPAGETARGTASAADDGETDAPTHGRSRLSRLSGPRWLRTSAAIFLIALIGATLGLQLGGRAEVEIGPFQMQLAAQPSLTGGSQLRIPPLGAISVDSHRGPIRLVARVDGLNESETRQLIADPARIEEATDLTTDDIRSAVTTLALRSVGAGVLGALLLGAVAFRSVRKTLITGGVALVLLGGSGGLAAATVNPSSLSQPRYEGLLTNVPALIGDARSIYDNYGQYQGQLVQILTNMSKVYEAVSTLPTYQPDPNTIRMMHVSDLHNNPTAWSVIGTIGSQFQVNAVLDTGDLTDWGSAAEANLYAQNVAALKVPYVFIRGNHDSAEVATAVAANPNAVVLDDQVRTVAGLVVAGVGSSRFTPDKSTGDDDAGKDVEAEAGEALSDTVLRYNRENEKSVDIMMVHEPAAAEPLKERGPLILAGHTHQRKVEALDKDTRLMIEGSTGAAGLRGFEGDTPKSFQMTVLYFAQDGALKAYDEITVSGAGQSQVELRRVIIGERNAGPTEPSATVTATPSGTVTVTPSTPPNTAPVLPSPSPTTPTGSPTPTP</sequence>
<keyword evidence="4" id="KW-1133">Transmembrane helix</keyword>
<feature type="compositionally biased region" description="Low complexity" evidence="3">
    <location>
        <begin position="565"/>
        <end position="581"/>
    </location>
</feature>
<feature type="transmembrane region" description="Helical" evidence="4">
    <location>
        <begin position="202"/>
        <end position="222"/>
    </location>
</feature>
<feature type="domain" description="Calcineurin-like phosphoesterase" evidence="5">
    <location>
        <begin position="316"/>
        <end position="485"/>
    </location>
</feature>
<evidence type="ECO:0000259" key="5">
    <source>
        <dbReference type="Pfam" id="PF00149"/>
    </source>
</evidence>
<dbReference type="Pfam" id="PF00149">
    <property type="entry name" value="Metallophos"/>
    <property type="match status" value="1"/>
</dbReference>
<keyword evidence="2" id="KW-0378">Hydrolase</keyword>
<dbReference type="SUPFAM" id="SSF56300">
    <property type="entry name" value="Metallo-dependent phosphatases"/>
    <property type="match status" value="1"/>
</dbReference>
<keyword evidence="4" id="KW-0812">Transmembrane</keyword>
<evidence type="ECO:0000256" key="1">
    <source>
        <dbReference type="ARBA" id="ARBA00022723"/>
    </source>
</evidence>
<feature type="transmembrane region" description="Helical" evidence="4">
    <location>
        <begin position="229"/>
        <end position="250"/>
    </location>
</feature>
<dbReference type="InterPro" id="IPR051158">
    <property type="entry name" value="Metallophosphoesterase_sf"/>
</dbReference>
<keyword evidence="4" id="KW-0472">Membrane</keyword>
<keyword evidence="1" id="KW-0479">Metal-binding</keyword>
<dbReference type="Gene3D" id="3.60.21.10">
    <property type="match status" value="1"/>
</dbReference>
<evidence type="ECO:0000256" key="2">
    <source>
        <dbReference type="ARBA" id="ARBA00022801"/>
    </source>
</evidence>
<organism evidence="6 7">
    <name type="scientific">Cryptosporangium minutisporangium</name>
    <dbReference type="NCBI Taxonomy" id="113569"/>
    <lineage>
        <taxon>Bacteria</taxon>
        <taxon>Bacillati</taxon>
        <taxon>Actinomycetota</taxon>
        <taxon>Actinomycetes</taxon>
        <taxon>Cryptosporangiales</taxon>
        <taxon>Cryptosporangiaceae</taxon>
        <taxon>Cryptosporangium</taxon>
    </lineage>
</organism>